<dbReference type="EMBL" id="CACRXK020002094">
    <property type="protein sequence ID" value="CAB3992658.1"/>
    <property type="molecule type" value="Genomic_DNA"/>
</dbReference>
<comment type="caution">
    <text evidence="1">The sequence shown here is derived from an EMBL/GenBank/DDBJ whole genome shotgun (WGS) entry which is preliminary data.</text>
</comment>
<gene>
    <name evidence="1" type="ORF">PACLA_8A063233</name>
</gene>
<dbReference type="OrthoDB" id="5986686at2759"/>
<dbReference type="Proteomes" id="UP001152795">
    <property type="component" value="Unassembled WGS sequence"/>
</dbReference>
<dbReference type="AlphaFoldDB" id="A0A6S7GL01"/>
<feature type="non-terminal residue" evidence="1">
    <location>
        <position position="1"/>
    </location>
</feature>
<sequence length="112" mass="13084">SDPAELIETAKRVLAKGKLEVAENYLIRAMRTVMLDNSYKRSPEPYRYLAEVLERKAQDKNLELPQRQRFLLQAAALYNFVRNFLKTLLPYRSKLSSGIYTSKESKLRQLSM</sequence>
<evidence type="ECO:0000313" key="2">
    <source>
        <dbReference type="Proteomes" id="UP001152795"/>
    </source>
</evidence>
<proteinExistence type="predicted"/>
<keyword evidence="2" id="KW-1185">Reference proteome</keyword>
<name>A0A6S7GL01_PARCT</name>
<reference evidence="1" key="1">
    <citation type="submission" date="2020-04" db="EMBL/GenBank/DDBJ databases">
        <authorList>
            <person name="Alioto T."/>
            <person name="Alioto T."/>
            <person name="Gomez Garrido J."/>
        </authorList>
    </citation>
    <scope>NUCLEOTIDE SEQUENCE</scope>
    <source>
        <strain evidence="1">A484AB</strain>
    </source>
</reference>
<protein>
    <submittedName>
        <fullName evidence="1">Uncharacterized protein</fullName>
    </submittedName>
</protein>
<organism evidence="1 2">
    <name type="scientific">Paramuricea clavata</name>
    <name type="common">Red gorgonian</name>
    <name type="synonym">Violescent sea-whip</name>
    <dbReference type="NCBI Taxonomy" id="317549"/>
    <lineage>
        <taxon>Eukaryota</taxon>
        <taxon>Metazoa</taxon>
        <taxon>Cnidaria</taxon>
        <taxon>Anthozoa</taxon>
        <taxon>Octocorallia</taxon>
        <taxon>Malacalcyonacea</taxon>
        <taxon>Plexauridae</taxon>
        <taxon>Paramuricea</taxon>
    </lineage>
</organism>
<evidence type="ECO:0000313" key="1">
    <source>
        <dbReference type="EMBL" id="CAB3992658.1"/>
    </source>
</evidence>
<accession>A0A6S7GL01</accession>